<organism>
    <name type="scientific">Pyricularia oryzae (strain P131)</name>
    <name type="common">Rice blast fungus</name>
    <name type="synonym">Magnaporthe oryzae</name>
    <dbReference type="NCBI Taxonomy" id="1143193"/>
    <lineage>
        <taxon>Eukaryota</taxon>
        <taxon>Fungi</taxon>
        <taxon>Dikarya</taxon>
        <taxon>Ascomycota</taxon>
        <taxon>Pezizomycotina</taxon>
        <taxon>Sordariomycetes</taxon>
        <taxon>Sordariomycetidae</taxon>
        <taxon>Magnaporthales</taxon>
        <taxon>Pyriculariaceae</taxon>
        <taxon>Pyricularia</taxon>
    </lineage>
</organism>
<feature type="compositionally biased region" description="Basic and acidic residues" evidence="1">
    <location>
        <begin position="49"/>
        <end position="64"/>
    </location>
</feature>
<gene>
    <name evidence="2" type="ORF">OOW_P131scaffold01535g14</name>
</gene>
<evidence type="ECO:0000256" key="1">
    <source>
        <dbReference type="SAM" id="MobiDB-lite"/>
    </source>
</evidence>
<dbReference type="EMBL" id="JH795126">
    <property type="protein sequence ID" value="ELQ58766.1"/>
    <property type="molecule type" value="Genomic_DNA"/>
</dbReference>
<accession>L7IS50</accession>
<dbReference type="AlphaFoldDB" id="L7IS50"/>
<protein>
    <submittedName>
        <fullName evidence="2">Uncharacterized protein</fullName>
    </submittedName>
</protein>
<sequence>MTPCLLTTSPGIELQVRPLVRYNFNFSNTTITLLLPVRHLLYAYILPGPDRKDKGNEPPRKAREMGSYAHISS</sequence>
<reference evidence="2" key="1">
    <citation type="journal article" date="2012" name="PLoS Genet.">
        <title>Comparative analysis of the genomes of two field isolates of the rice blast fungus Magnaporthe oryzae.</title>
        <authorList>
            <person name="Xue M."/>
            <person name="Yang J."/>
            <person name="Li Z."/>
            <person name="Hu S."/>
            <person name="Yao N."/>
            <person name="Dean R.A."/>
            <person name="Zhao W."/>
            <person name="Shen M."/>
            <person name="Zhang H."/>
            <person name="Li C."/>
            <person name="Liu L."/>
            <person name="Cao L."/>
            <person name="Xu X."/>
            <person name="Xing Y."/>
            <person name="Hsiang T."/>
            <person name="Zhang Z."/>
            <person name="Xu J.R."/>
            <person name="Peng Y.L."/>
        </authorList>
    </citation>
    <scope>NUCLEOTIDE SEQUENCE [LARGE SCALE GENOMIC DNA]</scope>
    <source>
        <strain evidence="2">P131</strain>
    </source>
</reference>
<feature type="region of interest" description="Disordered" evidence="1">
    <location>
        <begin position="47"/>
        <end position="73"/>
    </location>
</feature>
<evidence type="ECO:0000313" key="2">
    <source>
        <dbReference type="EMBL" id="ELQ58766.1"/>
    </source>
</evidence>
<proteinExistence type="predicted"/>
<name>L7IS50_PYRO1</name>